<dbReference type="PANTHER" id="PTHR43708">
    <property type="entry name" value="CONSERVED EXPRESSED OXIDOREDUCTASE (EUROFUNG)"/>
    <property type="match status" value="1"/>
</dbReference>
<comment type="caution">
    <text evidence="2">The sequence shown here is derived from an EMBL/GenBank/DDBJ whole genome shotgun (WGS) entry which is preliminary data.</text>
</comment>
<proteinExistence type="predicted"/>
<dbReference type="RefSeq" id="WP_345032200.1">
    <property type="nucleotide sequence ID" value="NZ_BAABEY010000036.1"/>
</dbReference>
<dbReference type="Pfam" id="PF01408">
    <property type="entry name" value="GFO_IDH_MocA"/>
    <property type="match status" value="1"/>
</dbReference>
<gene>
    <name evidence="2" type="ORF">GCM10023091_38390</name>
</gene>
<name>A0ABP8M8J8_9BACT</name>
<dbReference type="PANTHER" id="PTHR43708:SF1">
    <property type="entry name" value="GALACTOSE_LACTOSE METABOLISM REGULATORY PROTEIN GAL80"/>
    <property type="match status" value="1"/>
</dbReference>
<evidence type="ECO:0000313" key="2">
    <source>
        <dbReference type="EMBL" id="GAA4446003.1"/>
    </source>
</evidence>
<protein>
    <submittedName>
        <fullName evidence="2">Gfo/Idh/MocA family oxidoreductase</fullName>
    </submittedName>
</protein>
<dbReference type="Proteomes" id="UP001501508">
    <property type="component" value="Unassembled WGS sequence"/>
</dbReference>
<dbReference type="InterPro" id="IPR000683">
    <property type="entry name" value="Gfo/Idh/MocA-like_OxRdtase_N"/>
</dbReference>
<feature type="domain" description="Gfo/Idh/MocA-like oxidoreductase N-terminal" evidence="1">
    <location>
        <begin position="39"/>
        <end position="169"/>
    </location>
</feature>
<keyword evidence="3" id="KW-1185">Reference proteome</keyword>
<organism evidence="2 3">
    <name type="scientific">Ravibacter arvi</name>
    <dbReference type="NCBI Taxonomy" id="2051041"/>
    <lineage>
        <taxon>Bacteria</taxon>
        <taxon>Pseudomonadati</taxon>
        <taxon>Bacteroidota</taxon>
        <taxon>Cytophagia</taxon>
        <taxon>Cytophagales</taxon>
        <taxon>Spirosomataceae</taxon>
        <taxon>Ravibacter</taxon>
    </lineage>
</organism>
<dbReference type="EMBL" id="BAABEY010000036">
    <property type="protein sequence ID" value="GAA4446003.1"/>
    <property type="molecule type" value="Genomic_DNA"/>
</dbReference>
<accession>A0ABP8M8J8</accession>
<dbReference type="InterPro" id="IPR051317">
    <property type="entry name" value="Gfo/Idh/MocA_oxidoreduct"/>
</dbReference>
<dbReference type="PROSITE" id="PS51318">
    <property type="entry name" value="TAT"/>
    <property type="match status" value="1"/>
</dbReference>
<evidence type="ECO:0000313" key="3">
    <source>
        <dbReference type="Proteomes" id="UP001501508"/>
    </source>
</evidence>
<dbReference type="SUPFAM" id="SSF51735">
    <property type="entry name" value="NAD(P)-binding Rossmann-fold domains"/>
    <property type="match status" value="1"/>
</dbReference>
<dbReference type="InterPro" id="IPR036291">
    <property type="entry name" value="NAD(P)-bd_dom_sf"/>
</dbReference>
<dbReference type="InterPro" id="IPR006311">
    <property type="entry name" value="TAT_signal"/>
</dbReference>
<dbReference type="NCBIfam" id="TIGR01409">
    <property type="entry name" value="TAT_signal_seq"/>
    <property type="match status" value="1"/>
</dbReference>
<reference evidence="3" key="1">
    <citation type="journal article" date="2019" name="Int. J. Syst. Evol. Microbiol.">
        <title>The Global Catalogue of Microorganisms (GCM) 10K type strain sequencing project: providing services to taxonomists for standard genome sequencing and annotation.</title>
        <authorList>
            <consortium name="The Broad Institute Genomics Platform"/>
            <consortium name="The Broad Institute Genome Sequencing Center for Infectious Disease"/>
            <person name="Wu L."/>
            <person name="Ma J."/>
        </authorList>
    </citation>
    <scope>NUCLEOTIDE SEQUENCE [LARGE SCALE GENOMIC DNA]</scope>
    <source>
        <strain evidence="3">JCM 31920</strain>
    </source>
</reference>
<dbReference type="InterPro" id="IPR019546">
    <property type="entry name" value="TAT_signal_bac_arc"/>
</dbReference>
<sequence length="346" mass="37614">MTRSIKRRKFLKTALQGAGIGLAGVYALPLPGKAQAADIRIGVVGLAVHSAAFSQILNDPQKAADVQGCKIVALYHPPGNPDVDFTKEQLAGFEKTIRDAGVKIVPTMNEMLALCDVVMIETNDGRPHFNEVMPALKAGKPVFVDKPVAENLAGVLKIFDAAAKMKVPIFTSSALRYVDNIATIDKSKVLGADTYSPAALEKSHTDLFWYGIHAVEPLFAVMGAGCTEVMQPRHSENEDLVIGFWDDRRTGGRRTGTVRGLRSGKRGFGGTFFTENSIVQMDTFTGYRSLVVQVVSFFKTKIPPVPAEETIEIYAFMEAAMESRKNGGKKVNIAETIAKARKSNHQ</sequence>
<dbReference type="Gene3D" id="3.40.50.720">
    <property type="entry name" value="NAD(P)-binding Rossmann-like Domain"/>
    <property type="match status" value="1"/>
</dbReference>
<evidence type="ECO:0000259" key="1">
    <source>
        <dbReference type="Pfam" id="PF01408"/>
    </source>
</evidence>